<feature type="compositionally biased region" description="Polar residues" evidence="1">
    <location>
        <begin position="381"/>
        <end position="403"/>
    </location>
</feature>
<feature type="region of interest" description="Disordered" evidence="1">
    <location>
        <begin position="537"/>
        <end position="573"/>
    </location>
</feature>
<dbReference type="PANTHER" id="PTHR16078">
    <property type="entry name" value="COILED-COIL DOMAIN-CONTAINING PROTEIN 87"/>
    <property type="match status" value="1"/>
</dbReference>
<protein>
    <submittedName>
        <fullName evidence="2">Uncharacterized protein</fullName>
    </submittedName>
</protein>
<gene>
    <name evidence="2" type="ORF">KFL_003440020</name>
</gene>
<evidence type="ECO:0000313" key="2">
    <source>
        <dbReference type="EMBL" id="GAQ87301.1"/>
    </source>
</evidence>
<evidence type="ECO:0000313" key="3">
    <source>
        <dbReference type="Proteomes" id="UP000054558"/>
    </source>
</evidence>
<feature type="region of interest" description="Disordered" evidence="1">
    <location>
        <begin position="298"/>
        <end position="326"/>
    </location>
</feature>
<dbReference type="InterPro" id="IPR037383">
    <property type="entry name" value="CCDC87"/>
</dbReference>
<sequence length="728" mass="79348">MDNEEEAHRFLAGYGWQSGSEPHLDNRAVHPLAAVTEPPVSPRSAAAKSAPPRPRSRQEAPPTRARRSTAQLTRQLEKLTGSFRTLPDGAGVSAVVERDKVELLERQEDRIRKFNALGVFKPHVSIVRARAIYHVELAKRLKSATHSSHATPKPELKTEKQAFVVAPPPPPPGLHNKLDRILNDDTLGSPQNQTIRLTSQRRLTRRATMRRLTRRKTVLTSQPSKLDLLTLERTRALAEKVHEQTEEAARRAKDEIVARFRARVQATEGEVLARVEATRLARFARGYCAEAEEGLEGLDGASGAKEESVGEKGVQQTEGLRRGFKGEAGLRGLTGSLRSDADVLTGASAAGADRETGTENGTENGTERKKAEKSTGGSGARGQTYSSERAPSRTMSRQKSGSRGRQEEGRASLGRRSSGGGESLRIDVAADLIDRAGKLAIKEEQVAALQRNRKETEAGTSGRQPPCYRTRTAQGWAALESSLSSARLTFAPETNAAEYSEQPESVPSAVELSGIDSEELLPDGSEFGEYLADSEDDVFTGTSEGEPFPAVPERNDGSVEELEAEPSGPERPDWESVAEMLQARLERVWAVLETPTSAKVDMVIKYTSRGNTCLLEGALQCWERAAAAVLAHERAQEEWGCANSTAFQPLQGTSQLQLLEEQMRLDQAVLESATSVNALIKALKDDFGDELLFRGLPYGTRLREVPGVEKALNGLLKRRDEVGTACAH</sequence>
<reference evidence="2 3" key="1">
    <citation type="journal article" date="2014" name="Nat. Commun.">
        <title>Klebsormidium flaccidum genome reveals primary factors for plant terrestrial adaptation.</title>
        <authorList>
            <person name="Hori K."/>
            <person name="Maruyama F."/>
            <person name="Fujisawa T."/>
            <person name="Togashi T."/>
            <person name="Yamamoto N."/>
            <person name="Seo M."/>
            <person name="Sato S."/>
            <person name="Yamada T."/>
            <person name="Mori H."/>
            <person name="Tajima N."/>
            <person name="Moriyama T."/>
            <person name="Ikeuchi M."/>
            <person name="Watanabe M."/>
            <person name="Wada H."/>
            <person name="Kobayashi K."/>
            <person name="Saito M."/>
            <person name="Masuda T."/>
            <person name="Sasaki-Sekimoto Y."/>
            <person name="Mashiguchi K."/>
            <person name="Awai K."/>
            <person name="Shimojima M."/>
            <person name="Masuda S."/>
            <person name="Iwai M."/>
            <person name="Nobusawa T."/>
            <person name="Narise T."/>
            <person name="Kondo S."/>
            <person name="Saito H."/>
            <person name="Sato R."/>
            <person name="Murakawa M."/>
            <person name="Ihara Y."/>
            <person name="Oshima-Yamada Y."/>
            <person name="Ohtaka K."/>
            <person name="Satoh M."/>
            <person name="Sonobe K."/>
            <person name="Ishii M."/>
            <person name="Ohtani R."/>
            <person name="Kanamori-Sato M."/>
            <person name="Honoki R."/>
            <person name="Miyazaki D."/>
            <person name="Mochizuki H."/>
            <person name="Umetsu J."/>
            <person name="Higashi K."/>
            <person name="Shibata D."/>
            <person name="Kamiya Y."/>
            <person name="Sato N."/>
            <person name="Nakamura Y."/>
            <person name="Tabata S."/>
            <person name="Ida S."/>
            <person name="Kurokawa K."/>
            <person name="Ohta H."/>
        </authorList>
    </citation>
    <scope>NUCLEOTIDE SEQUENCE [LARGE SCALE GENOMIC DNA]</scope>
    <source>
        <strain evidence="2 3">NIES-2285</strain>
    </source>
</reference>
<dbReference type="Proteomes" id="UP000054558">
    <property type="component" value="Unassembled WGS sequence"/>
</dbReference>
<name>A0A1Y1IDW9_KLENI</name>
<dbReference type="OrthoDB" id="67750at2759"/>
<keyword evidence="3" id="KW-1185">Reference proteome</keyword>
<dbReference type="EMBL" id="DF237293">
    <property type="protein sequence ID" value="GAQ87301.1"/>
    <property type="molecule type" value="Genomic_DNA"/>
</dbReference>
<dbReference type="PANTHER" id="PTHR16078:SF1">
    <property type="entry name" value="COILED-COIL DOMAIN-CONTAINING PROTEIN 87"/>
    <property type="match status" value="1"/>
</dbReference>
<dbReference type="AlphaFoldDB" id="A0A1Y1IDW9"/>
<accession>A0A1Y1IDW9</accession>
<proteinExistence type="predicted"/>
<organism evidence="2 3">
    <name type="scientific">Klebsormidium nitens</name>
    <name type="common">Green alga</name>
    <name type="synonym">Ulothrix nitens</name>
    <dbReference type="NCBI Taxonomy" id="105231"/>
    <lineage>
        <taxon>Eukaryota</taxon>
        <taxon>Viridiplantae</taxon>
        <taxon>Streptophyta</taxon>
        <taxon>Klebsormidiophyceae</taxon>
        <taxon>Klebsormidiales</taxon>
        <taxon>Klebsormidiaceae</taxon>
        <taxon>Klebsormidium</taxon>
    </lineage>
</organism>
<feature type="region of interest" description="Disordered" evidence="1">
    <location>
        <begin position="347"/>
        <end position="422"/>
    </location>
</feature>
<feature type="region of interest" description="Disordered" evidence="1">
    <location>
        <begin position="14"/>
        <end position="69"/>
    </location>
</feature>
<evidence type="ECO:0000256" key="1">
    <source>
        <dbReference type="SAM" id="MobiDB-lite"/>
    </source>
</evidence>